<gene>
    <name evidence="2" type="ORF">OIU74_023181</name>
</gene>
<feature type="transmembrane region" description="Helical" evidence="1">
    <location>
        <begin position="117"/>
        <end position="140"/>
    </location>
</feature>
<evidence type="ECO:0000313" key="2">
    <source>
        <dbReference type="EMBL" id="KAJ6764251.1"/>
    </source>
</evidence>
<feature type="transmembrane region" description="Helical" evidence="1">
    <location>
        <begin position="57"/>
        <end position="79"/>
    </location>
</feature>
<feature type="transmembrane region" description="Helical" evidence="1">
    <location>
        <begin position="21"/>
        <end position="37"/>
    </location>
</feature>
<dbReference type="Pfam" id="PF03134">
    <property type="entry name" value="TB2_DP1_HVA22"/>
    <property type="match status" value="1"/>
</dbReference>
<comment type="caution">
    <text evidence="2">The sequence shown here is derived from an EMBL/GenBank/DDBJ whole genome shotgun (WGS) entry which is preliminary data.</text>
</comment>
<dbReference type="EMBL" id="JAPFFM010000004">
    <property type="protein sequence ID" value="KAJ6764251.1"/>
    <property type="molecule type" value="Genomic_DNA"/>
</dbReference>
<dbReference type="InterPro" id="IPR004345">
    <property type="entry name" value="TB2_DP1_HVA22"/>
</dbReference>
<name>A0A9Q0WBK6_9ROSI</name>
<sequence length="180" mass="20982">MQAFLIVIYCFRLHSPFSSDLQAFSLFFFFCSFLSLRKPTGRARSAKMSRLLSFLTQVHTISGPVLMLLYPLYASVIAIESPNREDDKQWLAYWILYSFLTLTEMLLQPLLEWITLWYSLKLVLAAWLVLPQFKGAAFIYERLVRQHIRKFIGIKDYHPSQPGSPGGKGKKKFFHFETSN</sequence>
<feature type="transmembrane region" description="Helical" evidence="1">
    <location>
        <begin position="91"/>
        <end position="111"/>
    </location>
</feature>
<comment type="caution">
    <text evidence="1">Lacks conserved residue(s) required for the propagation of feature annotation.</text>
</comment>
<protein>
    <recommendedName>
        <fullName evidence="1">HVA22-like protein</fullName>
    </recommendedName>
</protein>
<keyword evidence="1" id="KW-0472">Membrane</keyword>
<dbReference type="PANTHER" id="PTHR12300:SF139">
    <property type="entry name" value="HVA22-LIKE PROTEIN E"/>
    <property type="match status" value="1"/>
</dbReference>
<evidence type="ECO:0000256" key="1">
    <source>
        <dbReference type="RuleBase" id="RU362006"/>
    </source>
</evidence>
<keyword evidence="1" id="KW-1133">Transmembrane helix</keyword>
<reference evidence="2" key="2">
    <citation type="journal article" date="2023" name="Int. J. Mol. Sci.">
        <title>De Novo Assembly and Annotation of 11 Diverse Shrub Willow (Salix) Genomes Reveals Novel Gene Organization in Sex-Linked Regions.</title>
        <authorList>
            <person name="Hyden B."/>
            <person name="Feng K."/>
            <person name="Yates T.B."/>
            <person name="Jawdy S."/>
            <person name="Cereghino C."/>
            <person name="Smart L.B."/>
            <person name="Muchero W."/>
        </authorList>
    </citation>
    <scope>NUCLEOTIDE SEQUENCE</scope>
    <source>
        <tissue evidence="2">Shoot tip</tissue>
    </source>
</reference>
<accession>A0A9Q0WBK6</accession>
<dbReference type="Proteomes" id="UP001151752">
    <property type="component" value="Chromosome 12"/>
</dbReference>
<comment type="subcellular location">
    <subcellularLocation>
        <location evidence="1">Membrane</location>
        <topology evidence="1">Multi-pass membrane protein</topology>
    </subcellularLocation>
</comment>
<proteinExistence type="inferred from homology"/>
<dbReference type="PANTHER" id="PTHR12300">
    <property type="entry name" value="HVA22-LIKE PROTEINS"/>
    <property type="match status" value="1"/>
</dbReference>
<keyword evidence="1" id="KW-0812">Transmembrane</keyword>
<dbReference type="AlphaFoldDB" id="A0A9Q0WBK6"/>
<reference evidence="2" key="1">
    <citation type="submission" date="2022-11" db="EMBL/GenBank/DDBJ databases">
        <authorList>
            <person name="Hyden B.L."/>
            <person name="Feng K."/>
            <person name="Yates T."/>
            <person name="Jawdy S."/>
            <person name="Smart L.B."/>
            <person name="Muchero W."/>
        </authorList>
    </citation>
    <scope>NUCLEOTIDE SEQUENCE</scope>
    <source>
        <tissue evidence="2">Shoot tip</tissue>
    </source>
</reference>
<evidence type="ECO:0000313" key="3">
    <source>
        <dbReference type="Proteomes" id="UP001151752"/>
    </source>
</evidence>
<comment type="similarity">
    <text evidence="1">Belongs to the DP1 family.</text>
</comment>
<organism evidence="2 3">
    <name type="scientific">Salix koriyanagi</name>
    <dbReference type="NCBI Taxonomy" id="2511006"/>
    <lineage>
        <taxon>Eukaryota</taxon>
        <taxon>Viridiplantae</taxon>
        <taxon>Streptophyta</taxon>
        <taxon>Embryophyta</taxon>
        <taxon>Tracheophyta</taxon>
        <taxon>Spermatophyta</taxon>
        <taxon>Magnoliopsida</taxon>
        <taxon>eudicotyledons</taxon>
        <taxon>Gunneridae</taxon>
        <taxon>Pentapetalae</taxon>
        <taxon>rosids</taxon>
        <taxon>fabids</taxon>
        <taxon>Malpighiales</taxon>
        <taxon>Salicaceae</taxon>
        <taxon>Saliceae</taxon>
        <taxon>Salix</taxon>
    </lineage>
</organism>
<dbReference type="GO" id="GO:0016020">
    <property type="term" value="C:membrane"/>
    <property type="evidence" value="ECO:0007669"/>
    <property type="project" value="UniProtKB-SubCell"/>
</dbReference>
<keyword evidence="3" id="KW-1185">Reference proteome</keyword>